<dbReference type="OrthoDB" id="1114113at2759"/>
<proteinExistence type="predicted"/>
<organism evidence="3 4">
    <name type="scientific">Microthlaspi erraticum</name>
    <dbReference type="NCBI Taxonomy" id="1685480"/>
    <lineage>
        <taxon>Eukaryota</taxon>
        <taxon>Viridiplantae</taxon>
        <taxon>Streptophyta</taxon>
        <taxon>Embryophyta</taxon>
        <taxon>Tracheophyta</taxon>
        <taxon>Spermatophyta</taxon>
        <taxon>Magnoliopsida</taxon>
        <taxon>eudicotyledons</taxon>
        <taxon>Gunneridae</taxon>
        <taxon>Pentapetalae</taxon>
        <taxon>rosids</taxon>
        <taxon>malvids</taxon>
        <taxon>Brassicales</taxon>
        <taxon>Brassicaceae</taxon>
        <taxon>Coluteocarpeae</taxon>
        <taxon>Microthlaspi</taxon>
    </lineage>
</organism>
<dbReference type="AlphaFoldDB" id="A0A6D2I2F0"/>
<dbReference type="Pfam" id="PF14111">
    <property type="entry name" value="DUF4283"/>
    <property type="match status" value="1"/>
</dbReference>
<evidence type="ECO:0000313" key="3">
    <source>
        <dbReference type="EMBL" id="CAA7022641.1"/>
    </source>
</evidence>
<reference evidence="3" key="1">
    <citation type="submission" date="2020-01" db="EMBL/GenBank/DDBJ databases">
        <authorList>
            <person name="Mishra B."/>
        </authorList>
    </citation>
    <scope>NUCLEOTIDE SEQUENCE [LARGE SCALE GENOMIC DNA]</scope>
</reference>
<dbReference type="Proteomes" id="UP000467841">
    <property type="component" value="Unassembled WGS sequence"/>
</dbReference>
<comment type="caution">
    <text evidence="3">The sequence shown here is derived from an EMBL/GenBank/DDBJ whole genome shotgun (WGS) entry which is preliminary data.</text>
</comment>
<name>A0A6D2I2F0_9BRAS</name>
<gene>
    <name evidence="3" type="ORF">MERR_LOCUS9876</name>
</gene>
<sequence length="195" mass="20817">MAAGISPHPDPVPPDLLFHFPSPPTLYASSDPLPVPSSLVSSPGNSQTTTSLEGLVPVSSPGDRSPLVVCPETAALEKPVSWVAKFKPQFKNLSKIGSPTMSSDGIPQIQAPDSIVLKPVTTWKNHIVAYFHGNPPSSAKIFSDLNPIWGSKGNISIKHHSSGVFLILIPNLETRNWVLDVGFWHSGNCSITVTP</sequence>
<evidence type="ECO:0000259" key="2">
    <source>
        <dbReference type="Pfam" id="PF14111"/>
    </source>
</evidence>
<feature type="region of interest" description="Disordered" evidence="1">
    <location>
        <begin position="36"/>
        <end position="57"/>
    </location>
</feature>
<protein>
    <recommendedName>
        <fullName evidence="2">DUF4283 domain-containing protein</fullName>
    </recommendedName>
</protein>
<keyword evidence="4" id="KW-1185">Reference proteome</keyword>
<feature type="domain" description="DUF4283" evidence="2">
    <location>
        <begin position="122"/>
        <end position="193"/>
    </location>
</feature>
<accession>A0A6D2I2F0</accession>
<dbReference type="EMBL" id="CACVBM020000721">
    <property type="protein sequence ID" value="CAA7022641.1"/>
    <property type="molecule type" value="Genomic_DNA"/>
</dbReference>
<evidence type="ECO:0000256" key="1">
    <source>
        <dbReference type="SAM" id="MobiDB-lite"/>
    </source>
</evidence>
<dbReference type="InterPro" id="IPR025558">
    <property type="entry name" value="DUF4283"/>
</dbReference>
<evidence type="ECO:0000313" key="4">
    <source>
        <dbReference type="Proteomes" id="UP000467841"/>
    </source>
</evidence>